<dbReference type="EMBL" id="JH921456">
    <property type="protein sequence ID" value="EKD12554.1"/>
    <property type="molecule type" value="Genomic_DNA"/>
</dbReference>
<organism evidence="1 2">
    <name type="scientific">Marssonina brunnea f. sp. multigermtubi (strain MB_m1)</name>
    <name type="common">Marssonina leaf spot fungus</name>
    <dbReference type="NCBI Taxonomy" id="1072389"/>
    <lineage>
        <taxon>Eukaryota</taxon>
        <taxon>Fungi</taxon>
        <taxon>Dikarya</taxon>
        <taxon>Ascomycota</taxon>
        <taxon>Pezizomycotina</taxon>
        <taxon>Leotiomycetes</taxon>
        <taxon>Helotiales</taxon>
        <taxon>Drepanopezizaceae</taxon>
        <taxon>Drepanopeziza</taxon>
    </lineage>
</organism>
<gene>
    <name evidence="1" type="ORF">MBM_09310</name>
</gene>
<dbReference type="AlphaFoldDB" id="K1XJF1"/>
<proteinExistence type="predicted"/>
<sequence length="99" mass="11163">MCSEVVVVYACGCQELKELKMCEWAIMPSIQNKAHPFPGLFMPTVNHIMERFYCRECAEEKIKKAKKAAPKFAIPPPQLEAGTGSPKTVFQKRKNFADA</sequence>
<dbReference type="KEGG" id="mbe:MBM_09310"/>
<dbReference type="OrthoDB" id="3563216at2759"/>
<name>K1XJF1_MARBU</name>
<dbReference type="RefSeq" id="XP_007297199.1">
    <property type="nucleotide sequence ID" value="XM_007297137.1"/>
</dbReference>
<evidence type="ECO:0000313" key="1">
    <source>
        <dbReference type="EMBL" id="EKD12554.1"/>
    </source>
</evidence>
<reference evidence="1 2" key="1">
    <citation type="journal article" date="2012" name="BMC Genomics">
        <title>Sequencing the genome of Marssonina brunnea reveals fungus-poplar co-evolution.</title>
        <authorList>
            <person name="Zhu S."/>
            <person name="Cao Y.-Z."/>
            <person name="Jiang C."/>
            <person name="Tan B.-Y."/>
            <person name="Wang Z."/>
            <person name="Feng S."/>
            <person name="Zhang L."/>
            <person name="Su X.-H."/>
            <person name="Brejova B."/>
            <person name="Vinar T."/>
            <person name="Xu M."/>
            <person name="Wang M.-X."/>
            <person name="Zhang S.-G."/>
            <person name="Huang M.-R."/>
            <person name="Wu R."/>
            <person name="Zhou Y."/>
        </authorList>
    </citation>
    <scope>NUCLEOTIDE SEQUENCE [LARGE SCALE GENOMIC DNA]</scope>
    <source>
        <strain evidence="1 2">MB_m1</strain>
    </source>
</reference>
<dbReference type="Proteomes" id="UP000006753">
    <property type="component" value="Unassembled WGS sequence"/>
</dbReference>
<dbReference type="GeneID" id="18765245"/>
<keyword evidence="2" id="KW-1185">Reference proteome</keyword>
<protein>
    <submittedName>
        <fullName evidence="1">Uncharacterized protein</fullName>
    </submittedName>
</protein>
<dbReference type="HOGENOM" id="CLU_2320892_0_0_1"/>
<dbReference type="InParanoid" id="K1XJF1"/>
<accession>K1XJF1</accession>
<evidence type="ECO:0000313" key="2">
    <source>
        <dbReference type="Proteomes" id="UP000006753"/>
    </source>
</evidence>